<dbReference type="Proteomes" id="UP000054350">
    <property type="component" value="Unassembled WGS sequence"/>
</dbReference>
<dbReference type="AlphaFoldDB" id="A0A0L0RX37"/>
<dbReference type="PANTHER" id="PTHR22775:SF3">
    <property type="entry name" value="SORTING NEXIN-13"/>
    <property type="match status" value="1"/>
</dbReference>
<feature type="region of interest" description="Disordered" evidence="2">
    <location>
        <begin position="781"/>
        <end position="897"/>
    </location>
</feature>
<feature type="compositionally biased region" description="Basic and acidic residues" evidence="2">
    <location>
        <begin position="689"/>
        <end position="703"/>
    </location>
</feature>
<organism evidence="4 5">
    <name type="scientific">Allomyces macrogynus (strain ATCC 38327)</name>
    <name type="common">Allomyces javanicus var. macrogynus</name>
    <dbReference type="NCBI Taxonomy" id="578462"/>
    <lineage>
        <taxon>Eukaryota</taxon>
        <taxon>Fungi</taxon>
        <taxon>Fungi incertae sedis</taxon>
        <taxon>Blastocladiomycota</taxon>
        <taxon>Blastocladiomycetes</taxon>
        <taxon>Blastocladiales</taxon>
        <taxon>Blastocladiaceae</taxon>
        <taxon>Allomyces</taxon>
    </lineage>
</organism>
<gene>
    <name evidence="4" type="ORF">AMAG_17687</name>
</gene>
<dbReference type="InterPro" id="IPR044926">
    <property type="entry name" value="RGS_subdomain_2"/>
</dbReference>
<feature type="compositionally biased region" description="Basic and acidic residues" evidence="2">
    <location>
        <begin position="782"/>
        <end position="795"/>
    </location>
</feature>
<feature type="region of interest" description="Disordered" evidence="2">
    <location>
        <begin position="1075"/>
        <end position="1101"/>
    </location>
</feature>
<dbReference type="Pfam" id="PF02194">
    <property type="entry name" value="PXA"/>
    <property type="match status" value="1"/>
</dbReference>
<dbReference type="SMART" id="SM00315">
    <property type="entry name" value="RGS"/>
    <property type="match status" value="1"/>
</dbReference>
<feature type="domain" description="RGS" evidence="3">
    <location>
        <begin position="414"/>
        <end position="528"/>
    </location>
</feature>
<dbReference type="InterPro" id="IPR016137">
    <property type="entry name" value="RGS"/>
</dbReference>
<evidence type="ECO:0000256" key="1">
    <source>
        <dbReference type="ARBA" id="ARBA00010883"/>
    </source>
</evidence>
<dbReference type="VEuPathDB" id="FungiDB:AMAG_17687"/>
<feature type="compositionally biased region" description="Low complexity" evidence="2">
    <location>
        <begin position="835"/>
        <end position="883"/>
    </location>
</feature>
<keyword evidence="5" id="KW-1185">Reference proteome</keyword>
<sequence length="1101" mass="116917">MKAAGSVSMRAPQELLVAAATRSATDMVAHMRAFHAWYDEAAVQSAEKDTVARASTVEDGSTRASTDPHAAAFHAAATASQAGGWTDAPALAAALARFTATHPTSALARAVDTKRQAAAMRRVARRLLRMYLPAQDCAHPLLFPMYVELACTALLWPIVKKLAAPRTINALLVTALAPEMVAVPRAMPVATAYHQDLCVRLIQTRSHDAAIAAVADPAAFFLTVLFRGSEKKALAKPPGPEGSTDASLIFDASINFTLRKPIEPTEQVILQLCKATSPDASSFALVAETEVGLKELPHVGWVAFHGFGGPMEGVPPMAELWLELERVDPAPAVAAASKPVESGRSSPAVPDIAPAAADELSTLPEEDEEEEYDEHQHVVQSPDMVVRELVVDQDADDIEEEDEDDWMLDESNWTLDKIEAHPALYADFAQYLAQRHLEHLVQFLSAVQSYKALTTLLDPADPMSRAAVQQEAYDLLDAYFTGPRAVQPPHQCRHLEEQIVLDPSPAVFDPAVYLVRHTLQVDHVASFMHQHIEMTREIPALIRATASQDSRWARARVGGGVDRTRRAHSLSTYDRARPRGAPPSKIQQLATKHTKLVEGVTAYDDAFVVSSMTTFQTQYMVVEALLMRALAARAEEHANAPPERDSDAASDDAVSRLLMQKTQIECQLMMLEQIMAGGHARPASVISTHGKDGHHGGAHHKDGGALSGLASSASALTANMGMGMKKAFKGLGERRSGFGSKFLKKKGSTMSLQSVTGTSAPASPANVPSAPAAALAAFRSSVSKDKDKDARRAKSEPPLAHLPAPAHVATTARNESAPTQGKLARVSSRLGRTNSAAKKATATAAASSEAKVTASPAPAKVTATAPTSTESVVSTSKPTAPAASPVPAPAPLADSAPSSASLQVMDVDLTAQETTDLIEAAFAVLKLVFALDGTLRARIFGLVKQVLRPTLGTHLKAHVAYIAMRLSQPEFYAAAINDTVLATLWPNGVWHGKGHDAPNDPAADAAAAARALALVEAALPDRIAHVLGKSAATAGLRATFAMVQVDALNQGLLVQLLESLAEVLVPFDFDADDDVDLDDEDGASQSSASSRDGKARRSKAA</sequence>
<feature type="region of interest" description="Disordered" evidence="2">
    <location>
        <begin position="683"/>
        <end position="706"/>
    </location>
</feature>
<reference evidence="5" key="2">
    <citation type="submission" date="2009-11" db="EMBL/GenBank/DDBJ databases">
        <title>The Genome Sequence of Allomyces macrogynus strain ATCC 38327.</title>
        <authorList>
            <consortium name="The Broad Institute Genome Sequencing Platform"/>
            <person name="Russ C."/>
            <person name="Cuomo C."/>
            <person name="Shea T."/>
            <person name="Young S.K."/>
            <person name="Zeng Q."/>
            <person name="Koehrsen M."/>
            <person name="Haas B."/>
            <person name="Borodovsky M."/>
            <person name="Guigo R."/>
            <person name="Alvarado L."/>
            <person name="Berlin A."/>
            <person name="Borenstein D."/>
            <person name="Chen Z."/>
            <person name="Engels R."/>
            <person name="Freedman E."/>
            <person name="Gellesch M."/>
            <person name="Goldberg J."/>
            <person name="Griggs A."/>
            <person name="Gujja S."/>
            <person name="Heiman D."/>
            <person name="Hepburn T."/>
            <person name="Howarth C."/>
            <person name="Jen D."/>
            <person name="Larson L."/>
            <person name="Lewis B."/>
            <person name="Mehta T."/>
            <person name="Park D."/>
            <person name="Pearson M."/>
            <person name="Roberts A."/>
            <person name="Saif S."/>
            <person name="Shenoy N."/>
            <person name="Sisk P."/>
            <person name="Stolte C."/>
            <person name="Sykes S."/>
            <person name="Walk T."/>
            <person name="White J."/>
            <person name="Yandava C."/>
            <person name="Burger G."/>
            <person name="Gray M.W."/>
            <person name="Holland P.W.H."/>
            <person name="King N."/>
            <person name="Lang F.B.F."/>
            <person name="Roger A.J."/>
            <person name="Ruiz-Trillo I."/>
            <person name="Lander E."/>
            <person name="Nusbaum C."/>
        </authorList>
    </citation>
    <scope>NUCLEOTIDE SEQUENCE [LARGE SCALE GENOMIC DNA]</scope>
    <source>
        <strain evidence="5">ATCC 38327</strain>
    </source>
</reference>
<dbReference type="SUPFAM" id="SSF48097">
    <property type="entry name" value="Regulator of G-protein signaling, RGS"/>
    <property type="match status" value="1"/>
</dbReference>
<dbReference type="Gene3D" id="1.10.167.10">
    <property type="entry name" value="Regulator of G-protein Signalling 4, domain 2"/>
    <property type="match status" value="1"/>
</dbReference>
<dbReference type="STRING" id="578462.A0A0L0RX37"/>
<dbReference type="InterPro" id="IPR036305">
    <property type="entry name" value="RGS_sf"/>
</dbReference>
<dbReference type="OrthoDB" id="5587204at2759"/>
<comment type="similarity">
    <text evidence="1">Belongs to the sorting nexin family.</text>
</comment>
<feature type="compositionally biased region" description="Low complexity" evidence="2">
    <location>
        <begin position="797"/>
        <end position="812"/>
    </location>
</feature>
<evidence type="ECO:0000313" key="5">
    <source>
        <dbReference type="Proteomes" id="UP000054350"/>
    </source>
</evidence>
<name>A0A0L0RX37_ALLM3</name>
<protein>
    <recommendedName>
        <fullName evidence="3">RGS domain-containing protein</fullName>
    </recommendedName>
</protein>
<dbReference type="GO" id="GO:0035091">
    <property type="term" value="F:phosphatidylinositol binding"/>
    <property type="evidence" value="ECO:0007669"/>
    <property type="project" value="TreeGrafter"/>
</dbReference>
<dbReference type="InterPro" id="IPR003114">
    <property type="entry name" value="Phox_assoc"/>
</dbReference>
<reference evidence="4 5" key="1">
    <citation type="submission" date="2009-11" db="EMBL/GenBank/DDBJ databases">
        <title>Annotation of Allomyces macrogynus ATCC 38327.</title>
        <authorList>
            <consortium name="The Broad Institute Genome Sequencing Platform"/>
            <person name="Russ C."/>
            <person name="Cuomo C."/>
            <person name="Burger G."/>
            <person name="Gray M.W."/>
            <person name="Holland P.W.H."/>
            <person name="King N."/>
            <person name="Lang F.B.F."/>
            <person name="Roger A.J."/>
            <person name="Ruiz-Trillo I."/>
            <person name="Young S.K."/>
            <person name="Zeng Q."/>
            <person name="Gargeya S."/>
            <person name="Fitzgerald M."/>
            <person name="Haas B."/>
            <person name="Abouelleil A."/>
            <person name="Alvarado L."/>
            <person name="Arachchi H.M."/>
            <person name="Berlin A."/>
            <person name="Chapman S.B."/>
            <person name="Gearin G."/>
            <person name="Goldberg J."/>
            <person name="Griggs A."/>
            <person name="Gujja S."/>
            <person name="Hansen M."/>
            <person name="Heiman D."/>
            <person name="Howarth C."/>
            <person name="Larimer J."/>
            <person name="Lui A."/>
            <person name="MacDonald P.J.P."/>
            <person name="McCowen C."/>
            <person name="Montmayeur A."/>
            <person name="Murphy C."/>
            <person name="Neiman D."/>
            <person name="Pearson M."/>
            <person name="Priest M."/>
            <person name="Roberts A."/>
            <person name="Saif S."/>
            <person name="Shea T."/>
            <person name="Sisk P."/>
            <person name="Stolte C."/>
            <person name="Sykes S."/>
            <person name="Wortman J."/>
            <person name="Nusbaum C."/>
            <person name="Birren B."/>
        </authorList>
    </citation>
    <scope>NUCLEOTIDE SEQUENCE [LARGE SCALE GENOMIC DNA]</scope>
    <source>
        <strain evidence="4 5">ATCC 38327</strain>
    </source>
</reference>
<evidence type="ECO:0000256" key="2">
    <source>
        <dbReference type="SAM" id="MobiDB-lite"/>
    </source>
</evidence>
<dbReference type="EMBL" id="GG745328">
    <property type="protein sequence ID" value="KNE54616.1"/>
    <property type="molecule type" value="Genomic_DNA"/>
</dbReference>
<dbReference type="PROSITE" id="PS50132">
    <property type="entry name" value="RGS"/>
    <property type="match status" value="1"/>
</dbReference>
<evidence type="ECO:0000259" key="3">
    <source>
        <dbReference type="PROSITE" id="PS50132"/>
    </source>
</evidence>
<dbReference type="InterPro" id="IPR013937">
    <property type="entry name" value="Sorting_nexin_C"/>
</dbReference>
<accession>A0A0L0RX37</accession>
<proteinExistence type="inferred from homology"/>
<dbReference type="Pfam" id="PF08628">
    <property type="entry name" value="Nexin_C"/>
    <property type="match status" value="1"/>
</dbReference>
<dbReference type="PANTHER" id="PTHR22775">
    <property type="entry name" value="SORTING NEXIN"/>
    <property type="match status" value="1"/>
</dbReference>
<evidence type="ECO:0000313" key="4">
    <source>
        <dbReference type="EMBL" id="KNE54616.1"/>
    </source>
</evidence>
<dbReference type="Pfam" id="PF00615">
    <property type="entry name" value="RGS"/>
    <property type="match status" value="1"/>
</dbReference>